<evidence type="ECO:0000313" key="3">
    <source>
        <dbReference type="Proteomes" id="UP000755104"/>
    </source>
</evidence>
<reference evidence="2 3" key="1">
    <citation type="submission" date="2021-08" db="EMBL/GenBank/DDBJ databases">
        <title>Comparative Genomics Analysis of the Genus Qipengyuania Reveals Extensive Genetic Diversity and Metabolic Versatility, Including the Description of Fifteen Novel Species.</title>
        <authorList>
            <person name="Liu Y."/>
        </authorList>
    </citation>
    <scope>NUCLEOTIDE SEQUENCE [LARGE SCALE GENOMIC DNA]</scope>
    <source>
        <strain evidence="2 3">6D47A</strain>
    </source>
</reference>
<protein>
    <recommendedName>
        <fullName evidence="4">Flagellar hook-length control protein FliK</fullName>
    </recommendedName>
</protein>
<gene>
    <name evidence="2" type="ORF">K3174_09390</name>
</gene>
<comment type="caution">
    <text evidence="2">The sequence shown here is derived from an EMBL/GenBank/DDBJ whole genome shotgun (WGS) entry which is preliminary data.</text>
</comment>
<feature type="region of interest" description="Disordered" evidence="1">
    <location>
        <begin position="1"/>
        <end position="92"/>
    </location>
</feature>
<name>A0ABS7J608_9SPHN</name>
<feature type="compositionally biased region" description="Basic and acidic residues" evidence="1">
    <location>
        <begin position="53"/>
        <end position="70"/>
    </location>
</feature>
<sequence length="223" mass="23310">MRSDKAMIQGTESARPPQVESRHATPQRDPRTASNAGSAERFGQALNSASRKFGSERDASRESGETREPENAQAGMRDAMQRSPAPKEATKDSGIVAVSGFSAQGDRALVQTQGPQTGSAAFAGSVDAGTLQRLAAALETPLAGLQSGAHSTFTVSVSGTAGPLSAQVQMGADGRLTVALALPGLSAPHKEALARDLRRHLTNKGFADNLVRLEETVAHQEQR</sequence>
<evidence type="ECO:0008006" key="4">
    <source>
        <dbReference type="Google" id="ProtNLM"/>
    </source>
</evidence>
<feature type="compositionally biased region" description="Basic and acidic residues" evidence="1">
    <location>
        <begin position="20"/>
        <end position="31"/>
    </location>
</feature>
<keyword evidence="3" id="KW-1185">Reference proteome</keyword>
<evidence type="ECO:0000256" key="1">
    <source>
        <dbReference type="SAM" id="MobiDB-lite"/>
    </source>
</evidence>
<proteinExistence type="predicted"/>
<accession>A0ABS7J608</accession>
<dbReference type="EMBL" id="JAIGNO010000005">
    <property type="protein sequence ID" value="MBX7482747.1"/>
    <property type="molecule type" value="Genomic_DNA"/>
</dbReference>
<dbReference type="Proteomes" id="UP000755104">
    <property type="component" value="Unassembled WGS sequence"/>
</dbReference>
<dbReference type="RefSeq" id="WP_221558011.1">
    <property type="nucleotide sequence ID" value="NZ_JAIGNO010000005.1"/>
</dbReference>
<organism evidence="2 3">
    <name type="scientific">Qipengyuania qiaonensis</name>
    <dbReference type="NCBI Taxonomy" id="2867240"/>
    <lineage>
        <taxon>Bacteria</taxon>
        <taxon>Pseudomonadati</taxon>
        <taxon>Pseudomonadota</taxon>
        <taxon>Alphaproteobacteria</taxon>
        <taxon>Sphingomonadales</taxon>
        <taxon>Erythrobacteraceae</taxon>
        <taxon>Qipengyuania</taxon>
    </lineage>
</organism>
<evidence type="ECO:0000313" key="2">
    <source>
        <dbReference type="EMBL" id="MBX7482747.1"/>
    </source>
</evidence>